<accession>A0A7C2TKI9</accession>
<dbReference type="Gene3D" id="3.40.50.720">
    <property type="entry name" value="NAD(P)-binding Rossmann-like Domain"/>
    <property type="match status" value="1"/>
</dbReference>
<dbReference type="InterPro" id="IPR050259">
    <property type="entry name" value="SDR"/>
</dbReference>
<dbReference type="Pfam" id="PF13561">
    <property type="entry name" value="adh_short_C2"/>
    <property type="match status" value="1"/>
</dbReference>
<gene>
    <name evidence="2" type="ORF">ENN98_03505</name>
</gene>
<dbReference type="SUPFAM" id="SSF51735">
    <property type="entry name" value="NAD(P)-binding Rossmann-fold domains"/>
    <property type="match status" value="1"/>
</dbReference>
<dbReference type="InterPro" id="IPR036291">
    <property type="entry name" value="NAD(P)-bd_dom_sf"/>
</dbReference>
<reference evidence="2" key="1">
    <citation type="journal article" date="2020" name="mSystems">
        <title>Genome- and Community-Level Interaction Insights into Carbon Utilization and Element Cycling Functions of Hydrothermarchaeota in Hydrothermal Sediment.</title>
        <authorList>
            <person name="Zhou Z."/>
            <person name="Liu Y."/>
            <person name="Xu W."/>
            <person name="Pan J."/>
            <person name="Luo Z.H."/>
            <person name="Li M."/>
        </authorList>
    </citation>
    <scope>NUCLEOTIDE SEQUENCE [LARGE SCALE GENOMIC DNA]</scope>
    <source>
        <strain evidence="2">SpSt-1224</strain>
    </source>
</reference>
<dbReference type="PANTHER" id="PTHR42879:SF2">
    <property type="entry name" value="3-OXOACYL-[ACYL-CARRIER-PROTEIN] REDUCTASE FABG"/>
    <property type="match status" value="1"/>
</dbReference>
<dbReference type="AlphaFoldDB" id="A0A7C2TKI9"/>
<evidence type="ECO:0000313" key="2">
    <source>
        <dbReference type="EMBL" id="HET97754.1"/>
    </source>
</evidence>
<comment type="similarity">
    <text evidence="1">Belongs to the short-chain dehydrogenases/reductases (SDR) family.</text>
</comment>
<sequence>MEISGKRALVLGANRGIGRAVALDLARRGARVIAGCYDWPDDTVSLERELAILDGAHQVIVADLRDVAGVRGFFGQLTTDYLDILINNLERGGMPVVHGPYSEEQWDLEIDTTMKAKWWVMREALPLLKGGGGGAAVVVISSISALVGRSGPAGLIFNDAYAAANRALASFTETWAREGAPGVRVNELMLGLIKTRHAEETRGWGLLTEEQRRALLGHTLLERSGEIAEVVQAVNFLISQATYMTGSVIRLDGGYLLGGERPTAMPPGILQPNSRTQES</sequence>
<evidence type="ECO:0000256" key="1">
    <source>
        <dbReference type="ARBA" id="ARBA00006484"/>
    </source>
</evidence>
<dbReference type="PRINTS" id="PR00081">
    <property type="entry name" value="GDHRDH"/>
</dbReference>
<dbReference type="CDD" id="cd05233">
    <property type="entry name" value="SDR_c"/>
    <property type="match status" value="1"/>
</dbReference>
<dbReference type="InterPro" id="IPR002347">
    <property type="entry name" value="SDR_fam"/>
</dbReference>
<dbReference type="Proteomes" id="UP000885986">
    <property type="component" value="Unassembled WGS sequence"/>
</dbReference>
<protein>
    <submittedName>
        <fullName evidence="2">SDR family oxidoreductase</fullName>
    </submittedName>
</protein>
<dbReference type="EMBL" id="DSDS01000078">
    <property type="protein sequence ID" value="HET97754.1"/>
    <property type="molecule type" value="Genomic_DNA"/>
</dbReference>
<dbReference type="PANTHER" id="PTHR42879">
    <property type="entry name" value="3-OXOACYL-(ACYL-CARRIER-PROTEIN) REDUCTASE"/>
    <property type="match status" value="1"/>
</dbReference>
<comment type="caution">
    <text evidence="2">The sequence shown here is derived from an EMBL/GenBank/DDBJ whole genome shotgun (WGS) entry which is preliminary data.</text>
</comment>
<proteinExistence type="inferred from homology"/>
<organism evidence="2">
    <name type="scientific">Desulfurivibrio alkaliphilus</name>
    <dbReference type="NCBI Taxonomy" id="427923"/>
    <lineage>
        <taxon>Bacteria</taxon>
        <taxon>Pseudomonadati</taxon>
        <taxon>Thermodesulfobacteriota</taxon>
        <taxon>Desulfobulbia</taxon>
        <taxon>Desulfobulbales</taxon>
        <taxon>Desulfobulbaceae</taxon>
        <taxon>Desulfurivibrio</taxon>
    </lineage>
</organism>
<name>A0A7C2TKI9_9BACT</name>